<evidence type="ECO:0000313" key="9">
    <source>
        <dbReference type="Proteomes" id="UP000016412"/>
    </source>
</evidence>
<gene>
    <name evidence="8" type="ORF">HMPREF0860_1618</name>
    <name evidence="7" type="ORF">HMPREF1325_1354</name>
</gene>
<feature type="transmembrane region" description="Helical" evidence="6">
    <location>
        <begin position="170"/>
        <end position="191"/>
    </location>
</feature>
<dbReference type="Proteomes" id="UP000016646">
    <property type="component" value="Unassembled WGS sequence"/>
</dbReference>
<dbReference type="OrthoDB" id="9813689at2"/>
<feature type="coiled-coil region" evidence="5">
    <location>
        <begin position="21"/>
        <end position="82"/>
    </location>
</feature>
<evidence type="ECO:0000256" key="1">
    <source>
        <dbReference type="ARBA" id="ARBA00004141"/>
    </source>
</evidence>
<keyword evidence="4 6" id="KW-0472">Membrane</keyword>
<organism evidence="7 9">
    <name type="scientific">Treponema socranskii subsp. socranskii VPI DR56BR1116 = ATCC 35536</name>
    <dbReference type="NCBI Taxonomy" id="1125725"/>
    <lineage>
        <taxon>Bacteria</taxon>
        <taxon>Pseudomonadati</taxon>
        <taxon>Spirochaetota</taxon>
        <taxon>Spirochaetia</taxon>
        <taxon>Spirochaetales</taxon>
        <taxon>Treponemataceae</taxon>
        <taxon>Treponema</taxon>
    </lineage>
</organism>
<feature type="transmembrane region" description="Helical" evidence="6">
    <location>
        <begin position="283"/>
        <end position="300"/>
    </location>
</feature>
<keyword evidence="10" id="KW-1185">Reference proteome</keyword>
<proteinExistence type="predicted"/>
<keyword evidence="2 6" id="KW-0812">Transmembrane</keyword>
<feature type="transmembrane region" description="Helical" evidence="6">
    <location>
        <begin position="131"/>
        <end position="150"/>
    </location>
</feature>
<dbReference type="Proteomes" id="UP000016412">
    <property type="component" value="Unassembled WGS sequence"/>
</dbReference>
<evidence type="ECO:0000256" key="6">
    <source>
        <dbReference type="SAM" id="Phobius"/>
    </source>
</evidence>
<evidence type="ECO:0000256" key="5">
    <source>
        <dbReference type="SAM" id="Coils"/>
    </source>
</evidence>
<evidence type="ECO:0000256" key="3">
    <source>
        <dbReference type="ARBA" id="ARBA00022989"/>
    </source>
</evidence>
<feature type="transmembrane region" description="Helical" evidence="6">
    <location>
        <begin position="252"/>
        <end position="271"/>
    </location>
</feature>
<accession>U1FQE8</accession>
<reference evidence="9 10" key="1">
    <citation type="submission" date="2013-08" db="EMBL/GenBank/DDBJ databases">
        <authorList>
            <person name="Durkin A.S."/>
            <person name="Haft D.R."/>
            <person name="McCorrison J."/>
            <person name="Torralba M."/>
            <person name="Gillis M."/>
            <person name="Haft D.H."/>
            <person name="Methe B."/>
            <person name="Sutton G."/>
            <person name="Nelson K.E."/>
        </authorList>
    </citation>
    <scope>NUCLEOTIDE SEQUENCE [LARGE SCALE GENOMIC DNA]</scope>
    <source>
        <strain evidence="8 10">ATCC 35536</strain>
        <strain evidence="7 9">VPI DR56BR1116</strain>
    </source>
</reference>
<feature type="transmembrane region" description="Helical" evidence="6">
    <location>
        <begin position="197"/>
        <end position="216"/>
    </location>
</feature>
<evidence type="ECO:0000313" key="10">
    <source>
        <dbReference type="Proteomes" id="UP000016646"/>
    </source>
</evidence>
<evidence type="ECO:0000256" key="4">
    <source>
        <dbReference type="ARBA" id="ARBA00023136"/>
    </source>
</evidence>
<feature type="transmembrane region" description="Helical" evidence="6">
    <location>
        <begin position="223"/>
        <end position="240"/>
    </location>
</feature>
<keyword evidence="3 6" id="KW-1133">Transmembrane helix</keyword>
<dbReference type="AlphaFoldDB" id="U1FQE8"/>
<dbReference type="eggNOG" id="COG1272">
    <property type="taxonomic scope" value="Bacteria"/>
</dbReference>
<dbReference type="PATRIC" id="fig|1125725.3.peg.239"/>
<sequence>MTREDNAASRAVRRSTLKSINAKKKERIRQIKANYDSEIREINIKYAKDPERLRAKYAADDYAKSERAKRRAERRIAQEKRRIELRGKERQFSLGEEISSAIVQGLGALVSVAATAVLADRALTHANGALRVLYVSTFVCSTGLMIVMYIMSTLHHALVPEGAKEVFDRLAHCFVFLVLGSAYTSFILIFARSAGGWVLFGLVWGTAIVGIVLYAVWGSELKIVNIVFYFVIGWTGLFLMRRFYLEQALRSFVYLVVSGLLYSLGCTFFLLRKVKYMHAAGNALMLLGTLYLYASLFFSVA</sequence>
<protein>
    <submittedName>
        <fullName evidence="7 8">Membrane protein</fullName>
    </submittedName>
</protein>
<comment type="subcellular location">
    <subcellularLocation>
        <location evidence="1">Membrane</location>
        <topology evidence="1">Multi-pass membrane protein</topology>
    </subcellularLocation>
</comment>
<evidence type="ECO:0000256" key="2">
    <source>
        <dbReference type="ARBA" id="ARBA00022692"/>
    </source>
</evidence>
<evidence type="ECO:0000313" key="7">
    <source>
        <dbReference type="EMBL" id="ERF61706.1"/>
    </source>
</evidence>
<dbReference type="STRING" id="1125725.HMPREF1325_1354"/>
<comment type="caution">
    <text evidence="7">The sequence shown here is derived from an EMBL/GenBank/DDBJ whole genome shotgun (WGS) entry which is preliminary data.</text>
</comment>
<dbReference type="GO" id="GO:0016020">
    <property type="term" value="C:membrane"/>
    <property type="evidence" value="ECO:0007669"/>
    <property type="project" value="UniProtKB-SubCell"/>
</dbReference>
<keyword evidence="5" id="KW-0175">Coiled coil</keyword>
<dbReference type="InterPro" id="IPR004254">
    <property type="entry name" value="AdipoR/HlyIII-related"/>
</dbReference>
<name>U1FQE8_TRESO</name>
<dbReference type="Pfam" id="PF03006">
    <property type="entry name" value="HlyIII"/>
    <property type="match status" value="1"/>
</dbReference>
<dbReference type="EMBL" id="AUZJ01000005">
    <property type="protein sequence ID" value="ERF61706.1"/>
    <property type="molecule type" value="Genomic_DNA"/>
</dbReference>
<dbReference type="RefSeq" id="WP_021329253.1">
    <property type="nucleotide sequence ID" value="NZ_AUZJ01000005.1"/>
</dbReference>
<dbReference type="EMBL" id="AVQI01000001">
    <property type="protein sequence ID" value="ERK05166.1"/>
    <property type="molecule type" value="Genomic_DNA"/>
</dbReference>
<evidence type="ECO:0000313" key="8">
    <source>
        <dbReference type="EMBL" id="ERK05166.1"/>
    </source>
</evidence>